<name>A0A1Y2GMW2_9FUNG</name>
<accession>A0A1Y2GMW2</accession>
<dbReference type="Proteomes" id="UP000193648">
    <property type="component" value="Unassembled WGS sequence"/>
</dbReference>
<dbReference type="InParanoid" id="A0A1Y2GMW2"/>
<evidence type="ECO:0000256" key="1">
    <source>
        <dbReference type="SAM" id="MobiDB-lite"/>
    </source>
</evidence>
<organism evidence="2 3">
    <name type="scientific">Lobosporangium transversale</name>
    <dbReference type="NCBI Taxonomy" id="64571"/>
    <lineage>
        <taxon>Eukaryota</taxon>
        <taxon>Fungi</taxon>
        <taxon>Fungi incertae sedis</taxon>
        <taxon>Mucoromycota</taxon>
        <taxon>Mortierellomycotina</taxon>
        <taxon>Mortierellomycetes</taxon>
        <taxon>Mortierellales</taxon>
        <taxon>Mortierellaceae</taxon>
        <taxon>Lobosporangium</taxon>
    </lineage>
</organism>
<feature type="non-terminal residue" evidence="2">
    <location>
        <position position="825"/>
    </location>
</feature>
<dbReference type="Gene3D" id="3.80.10.10">
    <property type="entry name" value="Ribonuclease Inhibitor"/>
    <property type="match status" value="1"/>
</dbReference>
<evidence type="ECO:0000313" key="2">
    <source>
        <dbReference type="EMBL" id="ORZ12068.1"/>
    </source>
</evidence>
<dbReference type="InterPro" id="IPR032675">
    <property type="entry name" value="LRR_dom_sf"/>
</dbReference>
<evidence type="ECO:0000313" key="3">
    <source>
        <dbReference type="Proteomes" id="UP000193648"/>
    </source>
</evidence>
<proteinExistence type="predicted"/>
<keyword evidence="3" id="KW-1185">Reference proteome</keyword>
<dbReference type="GeneID" id="33566491"/>
<dbReference type="AlphaFoldDB" id="A0A1Y2GMW2"/>
<comment type="caution">
    <text evidence="2">The sequence shown here is derived from an EMBL/GenBank/DDBJ whole genome shotgun (WGS) entry which is preliminary data.</text>
</comment>
<reference evidence="2 3" key="1">
    <citation type="submission" date="2016-07" db="EMBL/GenBank/DDBJ databases">
        <title>Pervasive Adenine N6-methylation of Active Genes in Fungi.</title>
        <authorList>
            <consortium name="DOE Joint Genome Institute"/>
            <person name="Mondo S.J."/>
            <person name="Dannebaum R.O."/>
            <person name="Kuo R.C."/>
            <person name="Labutti K."/>
            <person name="Haridas S."/>
            <person name="Kuo A."/>
            <person name="Salamov A."/>
            <person name="Ahrendt S.R."/>
            <person name="Lipzen A."/>
            <person name="Sullivan W."/>
            <person name="Andreopoulos W.B."/>
            <person name="Clum A."/>
            <person name="Lindquist E."/>
            <person name="Daum C."/>
            <person name="Ramamoorthy G.K."/>
            <person name="Gryganskyi A."/>
            <person name="Culley D."/>
            <person name="Magnuson J.K."/>
            <person name="James T.Y."/>
            <person name="O'Malley M.A."/>
            <person name="Stajich J.E."/>
            <person name="Spatafora J.W."/>
            <person name="Visel A."/>
            <person name="Grigoriev I.V."/>
        </authorList>
    </citation>
    <scope>NUCLEOTIDE SEQUENCE [LARGE SCALE GENOMIC DNA]</scope>
    <source>
        <strain evidence="2 3">NRRL 3116</strain>
    </source>
</reference>
<dbReference type="EMBL" id="MCFF01000026">
    <property type="protein sequence ID" value="ORZ12068.1"/>
    <property type="molecule type" value="Genomic_DNA"/>
</dbReference>
<protein>
    <submittedName>
        <fullName evidence="2">Uncharacterized protein</fullName>
    </submittedName>
</protein>
<feature type="region of interest" description="Disordered" evidence="1">
    <location>
        <begin position="776"/>
        <end position="795"/>
    </location>
</feature>
<gene>
    <name evidence="2" type="ORF">BCR41DRAFT_356448</name>
</gene>
<dbReference type="OrthoDB" id="2445832at2759"/>
<dbReference type="RefSeq" id="XP_021879933.1">
    <property type="nucleotide sequence ID" value="XM_022024647.1"/>
</dbReference>
<sequence>MATKATVITEAAIEAAIEIAAEVLVAIITSSAPLKETTISTPATSHALSCPEILSAIGKHVSPFESHPNRNDDDQDNALSYLKVRDNRSFNFSYRPKLLIQCTQVSKLWRQVFMPILWHVYEPLSMDHVPRERLMEHQDLCRILHLRSFWHLPKFLTDLKTHPRFRFLNELVVASSMNSKVVSWLLAHNLRLKKLSMFDLTYQLMPSMMEHADQLTTEAVAADPITTAGASTEAAAAAPATANNINASSINSVNGNKNKITPFEPLAHLAPTLEELHLRGLSFKDQELWLLLRPLAGRLRSLSLCNISGQLSDIGLDSLIFENLTSLTLGLRKSLRPCLERYILGRCPLLEDLVIEFVINSTDGNDGGTYPLDSMIYLLSGTEEVESKKEREKREKEGRQKIKQGTRPQLSSLKICDHPKDPAMKNQIANNWKILKMVRACSRENEDDERQYYRSNVGAPLTGRIRAKDDSSKHLNIHVQGDGDVNNGNSSTIRVDEEMDLKFQKGLGNRQNSLRELEVCLWVLDTEARKAIEAHKQTLQVLKIIILGCAERQWSPLLPGGSENMGNEWISIVLERQGRELEKLVQNCRRLRKLYFWDLNMDADVSVVVEDILKKREDDNNKTNNIKEGEAEGEGNIGTIEDAKEALIGGRAVTTGGNGDGDGDGDDSDRKCNASNIAWDNPCLESLTIRAREREIVYKNHLVNEDERRFTTSILSATATKATSTTAASALPEPKVPKEIEWIMPKQEIDSTFGDGISTLLGHQWSVSELFNGAYGDSEDEAGEGSGSRNNDEDGDMMQRFLTHVSYCPRLNNIQLGQLRLRRQY</sequence>